<gene>
    <name evidence="2" type="ORF">MUN79_13535</name>
</gene>
<keyword evidence="1" id="KW-0472">Membrane</keyword>
<dbReference type="KEGG" id="hcu:MUN79_13535"/>
<feature type="transmembrane region" description="Helical" evidence="1">
    <location>
        <begin position="31"/>
        <end position="54"/>
    </location>
</feature>
<dbReference type="Pfam" id="PF17555">
    <property type="entry name" value="TssN"/>
    <property type="match status" value="1"/>
</dbReference>
<evidence type="ECO:0000256" key="1">
    <source>
        <dbReference type="SAM" id="Phobius"/>
    </source>
</evidence>
<sequence>MLTPNPEAQARSTVTTALSNARSSVQGNPTFISTLLYVLAVVFIFAVVGLGAAYSPWSYKLTFFLVMLASLLLGFAHVEAMPRWLSWFSPESNWHGPLLTGLTWLAASLGLALSSWIPWFTPVTPSLAFVTAAIPVATPYFFLAAYQAWRQVPVKQYKLWYYNPSASSPDLSRMDLSNFMVIHFWMSRRYGESLFHDFSSKAPYEMRFSDLFHIFLTDYNLIKPEQAIQYLDNDGRSYGWIFYAKQPWWKPRRYFNPDYTFRDNFIKQGNIIVAKRVAVQS</sequence>
<proteinExistence type="predicted"/>
<name>A0A8T9QJ30_9BACT</name>
<dbReference type="InterPro" id="IPR035177">
    <property type="entry name" value="TssN"/>
</dbReference>
<keyword evidence="1" id="KW-1133">Transmembrane helix</keyword>
<feature type="transmembrane region" description="Helical" evidence="1">
    <location>
        <begin position="98"/>
        <end position="120"/>
    </location>
</feature>
<organism evidence="2 3">
    <name type="scientific">Hymenobacter cellulosilyticus</name>
    <dbReference type="NCBI Taxonomy" id="2932248"/>
    <lineage>
        <taxon>Bacteria</taxon>
        <taxon>Pseudomonadati</taxon>
        <taxon>Bacteroidota</taxon>
        <taxon>Cytophagia</taxon>
        <taxon>Cytophagales</taxon>
        <taxon>Hymenobacteraceae</taxon>
        <taxon>Hymenobacter</taxon>
    </lineage>
</organism>
<evidence type="ECO:0000313" key="3">
    <source>
        <dbReference type="Proteomes" id="UP000831796"/>
    </source>
</evidence>
<reference evidence="2" key="1">
    <citation type="submission" date="2022-04" db="EMBL/GenBank/DDBJ databases">
        <title>Hymenobacter sp. isolated from the air.</title>
        <authorList>
            <person name="Won M."/>
            <person name="Lee C.-M."/>
            <person name="Woen H.-Y."/>
            <person name="Kwon S.-W."/>
        </authorList>
    </citation>
    <scope>NUCLEOTIDE SEQUENCE</scope>
    <source>
        <strain evidence="2">5116S-3</strain>
    </source>
</reference>
<dbReference type="RefSeq" id="WP_244678130.1">
    <property type="nucleotide sequence ID" value="NZ_CP095046.1"/>
</dbReference>
<accession>A0A8T9QJ30</accession>
<feature type="transmembrane region" description="Helical" evidence="1">
    <location>
        <begin position="127"/>
        <end position="149"/>
    </location>
</feature>
<dbReference type="EMBL" id="CP095046">
    <property type="protein sequence ID" value="UOQ74793.1"/>
    <property type="molecule type" value="Genomic_DNA"/>
</dbReference>
<keyword evidence="3" id="KW-1185">Reference proteome</keyword>
<protein>
    <submittedName>
        <fullName evidence="2">TssN family type VI secretion system protein</fullName>
    </submittedName>
</protein>
<keyword evidence="1" id="KW-0812">Transmembrane</keyword>
<evidence type="ECO:0000313" key="2">
    <source>
        <dbReference type="EMBL" id="UOQ74793.1"/>
    </source>
</evidence>
<dbReference type="AlphaFoldDB" id="A0A8T9QJ30"/>
<dbReference type="Proteomes" id="UP000831796">
    <property type="component" value="Chromosome"/>
</dbReference>
<feature type="transmembrane region" description="Helical" evidence="1">
    <location>
        <begin position="61"/>
        <end position="78"/>
    </location>
</feature>